<name>A0A2P2PHG7_RHIMU</name>
<accession>A0A2P2PHG7</accession>
<reference evidence="1" key="1">
    <citation type="submission" date="2018-02" db="EMBL/GenBank/DDBJ databases">
        <title>Rhizophora mucronata_Transcriptome.</title>
        <authorList>
            <person name="Meera S.P."/>
            <person name="Sreeshan A."/>
            <person name="Augustine A."/>
        </authorList>
    </citation>
    <scope>NUCLEOTIDE SEQUENCE</scope>
    <source>
        <tissue evidence="1">Leaf</tissue>
    </source>
</reference>
<dbReference type="EMBL" id="GGEC01073633">
    <property type="protein sequence ID" value="MBX54117.1"/>
    <property type="molecule type" value="Transcribed_RNA"/>
</dbReference>
<evidence type="ECO:0000313" key="1">
    <source>
        <dbReference type="EMBL" id="MBX54117.1"/>
    </source>
</evidence>
<organism evidence="1">
    <name type="scientific">Rhizophora mucronata</name>
    <name type="common">Asiatic mangrove</name>
    <dbReference type="NCBI Taxonomy" id="61149"/>
    <lineage>
        <taxon>Eukaryota</taxon>
        <taxon>Viridiplantae</taxon>
        <taxon>Streptophyta</taxon>
        <taxon>Embryophyta</taxon>
        <taxon>Tracheophyta</taxon>
        <taxon>Spermatophyta</taxon>
        <taxon>Magnoliopsida</taxon>
        <taxon>eudicotyledons</taxon>
        <taxon>Gunneridae</taxon>
        <taxon>Pentapetalae</taxon>
        <taxon>rosids</taxon>
        <taxon>fabids</taxon>
        <taxon>Malpighiales</taxon>
        <taxon>Rhizophoraceae</taxon>
        <taxon>Rhizophora</taxon>
    </lineage>
</organism>
<protein>
    <submittedName>
        <fullName evidence="1">Uncharacterized protein</fullName>
    </submittedName>
</protein>
<proteinExistence type="predicted"/>
<sequence>MDNKFSCIKSVIKIVFAQGNGIFL</sequence>
<dbReference type="AlphaFoldDB" id="A0A2P2PHG7"/>